<gene>
    <name evidence="9" type="ORF">IB211_00541</name>
</gene>
<keyword evidence="3" id="KW-0813">Transport</keyword>
<dbReference type="InterPro" id="IPR000522">
    <property type="entry name" value="ABC_transptr_permease_BtuC"/>
</dbReference>
<dbReference type="eggNOG" id="COG0609">
    <property type="taxonomic scope" value="Bacteria"/>
</dbReference>
<evidence type="ECO:0000256" key="2">
    <source>
        <dbReference type="ARBA" id="ARBA00007935"/>
    </source>
</evidence>
<dbReference type="RefSeq" id="WP_058117016.1">
    <property type="nucleotide sequence ID" value="NZ_CP011307.1"/>
</dbReference>
<keyword evidence="6 8" id="KW-1133">Transmembrane helix</keyword>
<dbReference type="Gene3D" id="1.10.3470.10">
    <property type="entry name" value="ABC transporter involved in vitamin B12 uptake, BtuC"/>
    <property type="match status" value="1"/>
</dbReference>
<reference evidence="9 10" key="1">
    <citation type="journal article" date="2015" name="Nat. Commun.">
        <title>Production of butyrate from lysine and the Amadori product fructoselysine by a human gut commensal.</title>
        <authorList>
            <person name="Bui T.P."/>
            <person name="Ritari J."/>
            <person name="Boeren S."/>
            <person name="de Waard P."/>
            <person name="Plugge C.M."/>
            <person name="de Vos W.M."/>
        </authorList>
    </citation>
    <scope>NUCLEOTIDE SEQUENCE [LARGE SCALE GENOMIC DNA]</scope>
    <source>
        <strain evidence="9 10">AF211</strain>
    </source>
</reference>
<protein>
    <recommendedName>
        <fullName evidence="11">Iron complex transport system permease protein</fullName>
    </recommendedName>
</protein>
<feature type="transmembrane region" description="Helical" evidence="8">
    <location>
        <begin position="117"/>
        <end position="136"/>
    </location>
</feature>
<dbReference type="Proteomes" id="UP000064844">
    <property type="component" value="Chromosome"/>
</dbReference>
<evidence type="ECO:0000256" key="6">
    <source>
        <dbReference type="ARBA" id="ARBA00022989"/>
    </source>
</evidence>
<evidence type="ECO:0000256" key="8">
    <source>
        <dbReference type="SAM" id="Phobius"/>
    </source>
</evidence>
<evidence type="ECO:0000256" key="3">
    <source>
        <dbReference type="ARBA" id="ARBA00022448"/>
    </source>
</evidence>
<dbReference type="STRING" id="1297617.IB211_00541"/>
<feature type="transmembrane region" description="Helical" evidence="8">
    <location>
        <begin position="173"/>
        <end position="195"/>
    </location>
</feature>
<organism evidence="9 10">
    <name type="scientific">Intestinimonas butyriciproducens</name>
    <dbReference type="NCBI Taxonomy" id="1297617"/>
    <lineage>
        <taxon>Bacteria</taxon>
        <taxon>Bacillati</taxon>
        <taxon>Bacillota</taxon>
        <taxon>Clostridia</taxon>
        <taxon>Eubacteriales</taxon>
        <taxon>Intestinimonas</taxon>
    </lineage>
</organism>
<dbReference type="CDD" id="cd06550">
    <property type="entry name" value="TM_ABC_iron-siderophores_like"/>
    <property type="match status" value="1"/>
</dbReference>
<proteinExistence type="inferred from homology"/>
<evidence type="ECO:0000256" key="5">
    <source>
        <dbReference type="ARBA" id="ARBA00022692"/>
    </source>
</evidence>
<evidence type="ECO:0000256" key="4">
    <source>
        <dbReference type="ARBA" id="ARBA00022475"/>
    </source>
</evidence>
<keyword evidence="10" id="KW-1185">Reference proteome</keyword>
<feature type="transmembrane region" description="Helical" evidence="8">
    <location>
        <begin position="24"/>
        <end position="47"/>
    </location>
</feature>
<dbReference type="FunFam" id="1.10.3470.10:FF:000001">
    <property type="entry name" value="Vitamin B12 ABC transporter permease BtuC"/>
    <property type="match status" value="1"/>
</dbReference>
<evidence type="ECO:0000313" key="10">
    <source>
        <dbReference type="Proteomes" id="UP000064844"/>
    </source>
</evidence>
<feature type="transmembrane region" description="Helical" evidence="8">
    <location>
        <begin position="85"/>
        <end position="105"/>
    </location>
</feature>
<keyword evidence="5 8" id="KW-0812">Transmembrane</keyword>
<feature type="transmembrane region" description="Helical" evidence="8">
    <location>
        <begin position="142"/>
        <end position="161"/>
    </location>
</feature>
<accession>A0A0S2W0P9</accession>
<evidence type="ECO:0008006" key="11">
    <source>
        <dbReference type="Google" id="ProtNLM"/>
    </source>
</evidence>
<keyword evidence="7 8" id="KW-0472">Membrane</keyword>
<evidence type="ECO:0000313" key="9">
    <source>
        <dbReference type="EMBL" id="ALP92936.1"/>
    </source>
</evidence>
<dbReference type="InterPro" id="IPR037294">
    <property type="entry name" value="ABC_BtuC-like"/>
</dbReference>
<dbReference type="KEGG" id="ibu:IB211_00541"/>
<feature type="transmembrane region" description="Helical" evidence="8">
    <location>
        <begin position="330"/>
        <end position="351"/>
    </location>
</feature>
<dbReference type="GO" id="GO:0022857">
    <property type="term" value="F:transmembrane transporter activity"/>
    <property type="evidence" value="ECO:0007669"/>
    <property type="project" value="InterPro"/>
</dbReference>
<dbReference type="PATRIC" id="fig|1297617.4.peg.549"/>
<comment type="similarity">
    <text evidence="2">Belongs to the binding-protein-dependent transport system permease family. FecCD subfamily.</text>
</comment>
<dbReference type="PANTHER" id="PTHR30472">
    <property type="entry name" value="FERRIC ENTEROBACTIN TRANSPORT SYSTEM PERMEASE PROTEIN"/>
    <property type="match status" value="1"/>
</dbReference>
<evidence type="ECO:0000256" key="1">
    <source>
        <dbReference type="ARBA" id="ARBA00004651"/>
    </source>
</evidence>
<reference evidence="10" key="2">
    <citation type="submission" date="2015-04" db="EMBL/GenBank/DDBJ databases">
        <title>A butyrogenic pathway from the amino acid lysine in a human gut commensal.</title>
        <authorList>
            <person name="de Vos W.M."/>
            <person name="Bui N.T.P."/>
            <person name="Plugge C.M."/>
            <person name="Ritari J."/>
        </authorList>
    </citation>
    <scope>NUCLEOTIDE SEQUENCE [LARGE SCALE GENOMIC DNA]</scope>
    <source>
        <strain evidence="10">AF211</strain>
    </source>
</reference>
<dbReference type="Pfam" id="PF01032">
    <property type="entry name" value="FecCD"/>
    <property type="match status" value="1"/>
</dbReference>
<feature type="transmembrane region" description="Helical" evidence="8">
    <location>
        <begin position="215"/>
        <end position="234"/>
    </location>
</feature>
<comment type="subcellular location">
    <subcellularLocation>
        <location evidence="1">Cell membrane</location>
        <topology evidence="1">Multi-pass membrane protein</topology>
    </subcellularLocation>
</comment>
<dbReference type="SUPFAM" id="SSF81345">
    <property type="entry name" value="ABC transporter involved in vitamin B12 uptake, BtuC"/>
    <property type="match status" value="1"/>
</dbReference>
<feature type="transmembrane region" description="Helical" evidence="8">
    <location>
        <begin position="266"/>
        <end position="292"/>
    </location>
</feature>
<keyword evidence="4" id="KW-1003">Cell membrane</keyword>
<dbReference type="PANTHER" id="PTHR30472:SF18">
    <property type="entry name" value="IRON(III) DICITRATE ABC TRANSPORTER,PERMEASE PROTEIN"/>
    <property type="match status" value="1"/>
</dbReference>
<sequence>MSLHVETPGPALGEEIRSYRRLKALFAAAVAAATLAAFVVSCFAGVAEVTPARLLATAFPSLALQARPLSGTELTVLLHLRLPRIVMALLAGIGLAVSGLVMQAITGNTMASPFTTGLSNAAAMGAAVVIVFGLNFMGTTQLTTVFGAFVLAFLCAALVYGISSAKGLGSTTIVLVGIALNYFFSALNAGMQYIANEQQLTAIVNWTFGSLSQSTWPQILFTAAVLGVSLPILFSRAWHYNLLTTGDESAVALGVNVGRLRCVSGLLITLIAATVVSFTGVIGFVGLVAPHIARLLVGGDHRVLFPVSALLGGCLLILADLVGRTVASPVVIPVGIVVSFIGVPVFVYLILRDRKERVL</sequence>
<dbReference type="EMBL" id="CP011307">
    <property type="protein sequence ID" value="ALP92936.1"/>
    <property type="molecule type" value="Genomic_DNA"/>
</dbReference>
<feature type="transmembrane region" description="Helical" evidence="8">
    <location>
        <begin position="304"/>
        <end position="323"/>
    </location>
</feature>
<dbReference type="AlphaFoldDB" id="A0A0S2W0P9"/>
<dbReference type="GO" id="GO:0033214">
    <property type="term" value="P:siderophore-iron import into cell"/>
    <property type="evidence" value="ECO:0007669"/>
    <property type="project" value="TreeGrafter"/>
</dbReference>
<dbReference type="GO" id="GO:0005886">
    <property type="term" value="C:plasma membrane"/>
    <property type="evidence" value="ECO:0007669"/>
    <property type="project" value="UniProtKB-SubCell"/>
</dbReference>
<evidence type="ECO:0000256" key="7">
    <source>
        <dbReference type="ARBA" id="ARBA00023136"/>
    </source>
</evidence>
<name>A0A0S2W0P9_9FIRM</name>